<keyword evidence="3" id="KW-1185">Reference proteome</keyword>
<organism evidence="2 3">
    <name type="scientific">Acaulospora morrowiae</name>
    <dbReference type="NCBI Taxonomy" id="94023"/>
    <lineage>
        <taxon>Eukaryota</taxon>
        <taxon>Fungi</taxon>
        <taxon>Fungi incertae sedis</taxon>
        <taxon>Mucoromycota</taxon>
        <taxon>Glomeromycotina</taxon>
        <taxon>Glomeromycetes</taxon>
        <taxon>Diversisporales</taxon>
        <taxon>Acaulosporaceae</taxon>
        <taxon>Acaulospora</taxon>
    </lineage>
</organism>
<evidence type="ECO:0000256" key="1">
    <source>
        <dbReference type="SAM" id="Phobius"/>
    </source>
</evidence>
<keyword evidence="1" id="KW-0812">Transmembrane</keyword>
<gene>
    <name evidence="2" type="ORF">AMORRO_LOCUS5817</name>
</gene>
<dbReference type="EMBL" id="CAJVPV010003640">
    <property type="protein sequence ID" value="CAG8556526.1"/>
    <property type="molecule type" value="Genomic_DNA"/>
</dbReference>
<dbReference type="AlphaFoldDB" id="A0A9N9B5P9"/>
<name>A0A9N9B5P9_9GLOM</name>
<keyword evidence="1" id="KW-0472">Membrane</keyword>
<evidence type="ECO:0000313" key="2">
    <source>
        <dbReference type="EMBL" id="CAG8556526.1"/>
    </source>
</evidence>
<comment type="caution">
    <text evidence="2">The sequence shown here is derived from an EMBL/GenBank/DDBJ whole genome shotgun (WGS) entry which is preliminary data.</text>
</comment>
<evidence type="ECO:0000313" key="3">
    <source>
        <dbReference type="Proteomes" id="UP000789342"/>
    </source>
</evidence>
<reference evidence="2" key="1">
    <citation type="submission" date="2021-06" db="EMBL/GenBank/DDBJ databases">
        <authorList>
            <person name="Kallberg Y."/>
            <person name="Tangrot J."/>
            <person name="Rosling A."/>
        </authorList>
    </citation>
    <scope>NUCLEOTIDE SEQUENCE</scope>
    <source>
        <strain evidence="2">CL551</strain>
    </source>
</reference>
<sequence length="346" mass="40259">MSESITWERIDEHFENILSSKKTSEIPEFHKKYCNIWTKETENFSKEVRVNYKLIELIVESQLPNEKIRENLERRSYILDVDNSFEKAMSMHTFFVTLEDEWDRKIKKVKKSELNPKNWPKVDDEVIVDIPDEVVIQKEIQAMKEKKNQHIKKAKKKGFEMIGYGTAAIMGASASIMFPPVMITIGILGLFQVSYCGYTVAKELYKSYDANKKLNKMMKLRSSFFDKPASEIIKSTRLEPEPATRNYPGEKEMTVLSLGEKGKPNYSVRQNITEKSNEDHMKRVQAQSEFEKIIEGMDLFHEMILVFHKTWKEASKRIGLAKDDLINNIGMLKEATETLKVISVDH</sequence>
<keyword evidence="1" id="KW-1133">Transmembrane helix</keyword>
<dbReference type="Proteomes" id="UP000789342">
    <property type="component" value="Unassembled WGS sequence"/>
</dbReference>
<accession>A0A9N9B5P9</accession>
<feature type="transmembrane region" description="Helical" evidence="1">
    <location>
        <begin position="162"/>
        <end position="191"/>
    </location>
</feature>
<proteinExistence type="predicted"/>
<protein>
    <submittedName>
        <fullName evidence="2">6221_t:CDS:1</fullName>
    </submittedName>
</protein>